<evidence type="ECO:0000256" key="6">
    <source>
        <dbReference type="SAM" id="MobiDB-lite"/>
    </source>
</evidence>
<sequence>MEVEVVPEQPIDNQILKNPEMEQSSNVTAESEEVTPMDTSNCDITTENNVQNIPSNEEPSNNDNLVNGEEATEDVISVTSESQILSDKTKPLSQATDTSLNSVVLLSSQDSLGALKGEKSTEFVLHVSTESETEQLDPDANEVDPIETTLVAVAAQQEANEIDQEDAKTENVPSDDTAKTDITLSQANNMYERSLAEEAETSSKNSIITEDLTQNDEIKQEQVEDVPMPEQHELIDRDAKTPEPIESAPIEIVDLGDTDEDEEEDQYGSEAQEYEEGETDESYDEENDEIERKSFRSAKNEYEYYDEPENSRKKLPRHYMPSDLNRIYVQRMKRRSVKWLNYGLYSLKKRRMQIMDDSDAVECETKVPSGSPDIIKASKENQVDSEPKIREIPDEISENEQNDEKENTDPSLFSSEESKEHISESSGEMENGEIESKTGDEEDESMSNKNDDSIQLIDSDEDEMSQTDTIPEPKIEIKKETESNHDENNATVPKPIVNNNNNSKLECALLEDLGSDEMADVKRSPAPINEDNLYDDIENEVKVHVVDFSSSKPQPQSVDQTVEKIKNEAIDISKSQESEKKSENHSNKPDTVVIENNKKQEEQKRVDDEKSEENNKKRRRSASPIPNDINKETIQPSKKLRLELESSYGRHDKLLREYIESTNRSKNVEDVKRNIETLESEIKSLDVMLRQKEDEWNNILHMKMVKEEIRLRLQRKQAVLEMKLTNPYSVENSTASGIVSSTPIQTKPNQHNACNAPLLQESLKTGRNLPAPVQNLSQTVTMLPLSTSMNSSTQSILQQRANMKGNDLVKEKQTAAKIQRNILPRPTTLPNHEQILRNLAMSSATSSAFQQQQLNDLFNGHSKANNMGRQGPTKDVQSIIADFREKNPDVPPRRGRRVKGSSIEMFLQYLEQNSRPSSADSSHSNSNAPLMNNASFKDILAQFAKMTPAERQLYGSNNSIISALNMTTQNLQGGTSGSGSSKPPPYPEVTLHPVMNALGGSATNNTSNLDNTNTSSSLLHGILTKTQNRSGTNNQATAATAANFQNYSPTLARLLTSPERISSQSLPNYTQASNNTLGGITSGLNLSAKNSEITITPVVNSQTLQQTLLAQQQRQKDQFMNIDDDNDDNSTDRLVIDEGDNQNSTQNAARTGEDFQDSEVPECQGCRRREAQFVCAGCGNQWYCSRECQVAAWDEHSENCQG</sequence>
<feature type="compositionally biased region" description="Basic and acidic residues" evidence="6">
    <location>
        <begin position="571"/>
        <end position="588"/>
    </location>
</feature>
<feature type="compositionally biased region" description="Acidic residues" evidence="6">
    <location>
        <begin position="254"/>
        <end position="289"/>
    </location>
</feature>
<feature type="region of interest" description="Disordered" evidence="6">
    <location>
        <begin position="571"/>
        <end position="638"/>
    </location>
</feature>
<dbReference type="PROSITE" id="PS50865">
    <property type="entry name" value="ZF_MYND_2"/>
    <property type="match status" value="1"/>
</dbReference>
<protein>
    <submittedName>
        <fullName evidence="9">CSON004742 protein</fullName>
    </submittedName>
</protein>
<reference evidence="9" key="2">
    <citation type="submission" date="2018-07" db="EMBL/GenBank/DDBJ databases">
        <authorList>
            <person name="Quirk P.G."/>
            <person name="Krulwich T.A."/>
        </authorList>
    </citation>
    <scope>NUCLEOTIDE SEQUENCE</scope>
</reference>
<feature type="compositionally biased region" description="Polar residues" evidence="6">
    <location>
        <begin position="77"/>
        <end position="96"/>
    </location>
</feature>
<feature type="compositionally biased region" description="Basic and acidic residues" evidence="6">
    <location>
        <begin position="290"/>
        <end position="302"/>
    </location>
</feature>
<accession>A0A336LU95</accession>
<keyword evidence="2 4" id="KW-0863">Zinc-finger</keyword>
<feature type="region of interest" description="Disordered" evidence="6">
    <location>
        <begin position="1"/>
        <end position="96"/>
    </location>
</feature>
<evidence type="ECO:0000256" key="2">
    <source>
        <dbReference type="ARBA" id="ARBA00022771"/>
    </source>
</evidence>
<evidence type="ECO:0000256" key="5">
    <source>
        <dbReference type="SAM" id="Coils"/>
    </source>
</evidence>
<feature type="region of interest" description="Disordered" evidence="6">
    <location>
        <begin position="1137"/>
        <end position="1156"/>
    </location>
</feature>
<feature type="compositionally biased region" description="Polar residues" evidence="6">
    <location>
        <begin position="180"/>
        <end position="191"/>
    </location>
</feature>
<dbReference type="FunFam" id="6.10.140.2220:FF:000022">
    <property type="entry name" value="Leucine-rich repeat-containing protein"/>
    <property type="match status" value="1"/>
</dbReference>
<keyword evidence="1" id="KW-0479">Metal-binding</keyword>
<feature type="compositionally biased region" description="Basic and acidic residues" evidence="6">
    <location>
        <begin position="230"/>
        <end position="243"/>
    </location>
</feature>
<feature type="compositionally biased region" description="Basic and acidic residues" evidence="6">
    <location>
        <begin position="376"/>
        <end position="393"/>
    </location>
</feature>
<feature type="coiled-coil region" evidence="5">
    <location>
        <begin position="668"/>
        <end position="695"/>
    </location>
</feature>
<dbReference type="Gene3D" id="6.10.140.2220">
    <property type="match status" value="1"/>
</dbReference>
<evidence type="ECO:0000256" key="3">
    <source>
        <dbReference type="ARBA" id="ARBA00022833"/>
    </source>
</evidence>
<keyword evidence="3" id="KW-0862">Zinc</keyword>
<gene>
    <name evidence="9" type="primary">CSON004742</name>
</gene>
<dbReference type="SUPFAM" id="SSF144232">
    <property type="entry name" value="HIT/MYND zinc finger-like"/>
    <property type="match status" value="1"/>
</dbReference>
<feature type="domain" description="MYND-type" evidence="7">
    <location>
        <begin position="1163"/>
        <end position="1200"/>
    </location>
</feature>
<dbReference type="PROSITE" id="PS01360">
    <property type="entry name" value="ZF_MYND_1"/>
    <property type="match status" value="1"/>
</dbReference>
<proteinExistence type="predicted"/>
<dbReference type="Pfam" id="PF01753">
    <property type="entry name" value="zf-MYND"/>
    <property type="match status" value="1"/>
</dbReference>
<evidence type="ECO:0000313" key="9">
    <source>
        <dbReference type="EMBL" id="SSX21505.1"/>
    </source>
</evidence>
<keyword evidence="5" id="KW-0175">Coiled coil</keyword>
<dbReference type="EMBL" id="UFQS01000196">
    <property type="protein sequence ID" value="SSX01125.1"/>
    <property type="molecule type" value="Genomic_DNA"/>
</dbReference>
<feature type="region of interest" description="Disordered" evidence="6">
    <location>
        <begin position="363"/>
        <end position="500"/>
    </location>
</feature>
<dbReference type="EMBL" id="UFQT01000196">
    <property type="protein sequence ID" value="SSX21505.1"/>
    <property type="molecule type" value="Genomic_DNA"/>
</dbReference>
<feature type="region of interest" description="Disordered" evidence="6">
    <location>
        <begin position="159"/>
        <end position="318"/>
    </location>
</feature>
<reference evidence="8" key="1">
    <citation type="submission" date="2018-04" db="EMBL/GenBank/DDBJ databases">
        <authorList>
            <person name="Go L.Y."/>
            <person name="Mitchell J.A."/>
        </authorList>
    </citation>
    <scope>NUCLEOTIDE SEQUENCE</scope>
    <source>
        <tissue evidence="8">Whole organism</tissue>
    </source>
</reference>
<evidence type="ECO:0000256" key="4">
    <source>
        <dbReference type="PROSITE-ProRule" id="PRU00134"/>
    </source>
</evidence>
<feature type="compositionally biased region" description="Basic and acidic residues" evidence="6">
    <location>
        <begin position="596"/>
        <end position="615"/>
    </location>
</feature>
<feature type="compositionally biased region" description="Polar residues" evidence="6">
    <location>
        <begin position="11"/>
        <end position="29"/>
    </location>
</feature>
<evidence type="ECO:0000256" key="1">
    <source>
        <dbReference type="ARBA" id="ARBA00022723"/>
    </source>
</evidence>
<feature type="compositionally biased region" description="Polar residues" evidence="6">
    <location>
        <begin position="37"/>
        <end position="65"/>
    </location>
</feature>
<evidence type="ECO:0000259" key="7">
    <source>
        <dbReference type="PROSITE" id="PS50865"/>
    </source>
</evidence>
<organism evidence="9">
    <name type="scientific">Culicoides sonorensis</name>
    <name type="common">Biting midge</name>
    <dbReference type="NCBI Taxonomy" id="179676"/>
    <lineage>
        <taxon>Eukaryota</taxon>
        <taxon>Metazoa</taxon>
        <taxon>Ecdysozoa</taxon>
        <taxon>Arthropoda</taxon>
        <taxon>Hexapoda</taxon>
        <taxon>Insecta</taxon>
        <taxon>Pterygota</taxon>
        <taxon>Neoptera</taxon>
        <taxon>Endopterygota</taxon>
        <taxon>Diptera</taxon>
        <taxon>Nematocera</taxon>
        <taxon>Chironomoidea</taxon>
        <taxon>Ceratopogonidae</taxon>
        <taxon>Ceratopogoninae</taxon>
        <taxon>Culicoides</taxon>
        <taxon>Monoculicoides</taxon>
    </lineage>
</organism>
<dbReference type="GO" id="GO:0008270">
    <property type="term" value="F:zinc ion binding"/>
    <property type="evidence" value="ECO:0007669"/>
    <property type="project" value="UniProtKB-KW"/>
</dbReference>
<name>A0A336LU95_CULSO</name>
<feature type="compositionally biased region" description="Basic and acidic residues" evidence="6">
    <location>
        <begin position="471"/>
        <end position="488"/>
    </location>
</feature>
<dbReference type="InterPro" id="IPR002893">
    <property type="entry name" value="Znf_MYND"/>
</dbReference>
<dbReference type="AlphaFoldDB" id="A0A336LU95"/>
<dbReference type="VEuPathDB" id="VectorBase:CSON004742"/>
<evidence type="ECO:0000313" key="8">
    <source>
        <dbReference type="EMBL" id="SSX01125.1"/>
    </source>
</evidence>
<feature type="compositionally biased region" description="Polar residues" evidence="6">
    <location>
        <begin position="202"/>
        <end position="212"/>
    </location>
</feature>